<organism evidence="14 15">
    <name type="scientific">Ziziphus jujuba var. spinosa</name>
    <dbReference type="NCBI Taxonomy" id="714518"/>
    <lineage>
        <taxon>Eukaryota</taxon>
        <taxon>Viridiplantae</taxon>
        <taxon>Streptophyta</taxon>
        <taxon>Embryophyta</taxon>
        <taxon>Tracheophyta</taxon>
        <taxon>Spermatophyta</taxon>
        <taxon>Magnoliopsida</taxon>
        <taxon>eudicotyledons</taxon>
        <taxon>Gunneridae</taxon>
        <taxon>Pentapetalae</taxon>
        <taxon>rosids</taxon>
        <taxon>fabids</taxon>
        <taxon>Rosales</taxon>
        <taxon>Rhamnaceae</taxon>
        <taxon>Paliureae</taxon>
        <taxon>Ziziphus</taxon>
    </lineage>
</organism>
<dbReference type="Proteomes" id="UP000813462">
    <property type="component" value="Unassembled WGS sequence"/>
</dbReference>
<evidence type="ECO:0000313" key="14">
    <source>
        <dbReference type="EMBL" id="KAH7542514.1"/>
    </source>
</evidence>
<comment type="subcellular location">
    <subcellularLocation>
        <location evidence="13">Endoplasmic reticulum membrane</location>
        <topology evidence="13">Multi-pass membrane protein</topology>
    </subcellularLocation>
    <subcellularLocation>
        <location evidence="1">Membrane</location>
        <topology evidence="1">Multi-pass membrane protein</topology>
    </subcellularLocation>
</comment>
<evidence type="ECO:0000313" key="15">
    <source>
        <dbReference type="Proteomes" id="UP000813462"/>
    </source>
</evidence>
<sequence length="300" mass="34331">MGFDRHWVTFVMQCVTAVSYSGVINKVHKPSFISKGGDFKAICFSCVEESSCVGMFIDGSQDGKLVMDCLSTHRKTTSSTPMMPRLYNLYLFAYNSFQTIGWTIAVFRIASSFISSRSLNGAYASSGDLICFLQTAAFLEIIHGAIGLVPSGALLPLMQWGGRTHFLLAIVRQINEVQELPSVFITFIAWSLSEVVRYSHYALNCIGSCPYWITYIRYTAFILLYPVGLIAGEMWLMYQALPYIEVKNLYADFFAHLHFSYYNFVRVLLLVYPFLWLKLYLHLFKQRRSKLGKHHEKKKK</sequence>
<feature type="transmembrane region" description="Helical" evidence="13">
    <location>
        <begin position="89"/>
        <end position="110"/>
    </location>
</feature>
<dbReference type="EC" id="4.2.1.134" evidence="4 13"/>
<evidence type="ECO:0000256" key="6">
    <source>
        <dbReference type="ARBA" id="ARBA00022692"/>
    </source>
</evidence>
<keyword evidence="11 13" id="KW-0275">Fatty acid biosynthesis</keyword>
<protein>
    <recommendedName>
        <fullName evidence="4 13">Very-long-chain (3R)-3-hydroxyacyl-CoA dehydratase</fullName>
        <ecNumber evidence="4 13">4.2.1.134</ecNumber>
    </recommendedName>
</protein>
<accession>A0A978VUL9</accession>
<proteinExistence type="inferred from homology"/>
<comment type="catalytic activity">
    <reaction evidence="13">
        <text>a very-long-chain (3R)-3-hydroxyacyl-CoA = a very-long-chain (2E)-enoyl-CoA + H2O</text>
        <dbReference type="Rhea" id="RHEA:45812"/>
        <dbReference type="ChEBI" id="CHEBI:15377"/>
        <dbReference type="ChEBI" id="CHEBI:83728"/>
        <dbReference type="ChEBI" id="CHEBI:85440"/>
        <dbReference type="EC" id="4.2.1.134"/>
    </reaction>
</comment>
<gene>
    <name evidence="14" type="ORF">FEM48_Zijuj02G0082000</name>
</gene>
<feature type="transmembrane region" description="Helical" evidence="13">
    <location>
        <begin position="220"/>
        <end position="241"/>
    </location>
</feature>
<keyword evidence="5 13" id="KW-0444">Lipid biosynthesis</keyword>
<evidence type="ECO:0000256" key="12">
    <source>
        <dbReference type="ARBA" id="ARBA00023239"/>
    </source>
</evidence>
<dbReference type="PANTHER" id="PTHR11035">
    <property type="entry name" value="VERY-LONG-CHAIN (3R)-3-HYDROXYACYL-COA DEHYDRATASE"/>
    <property type="match status" value="1"/>
</dbReference>
<evidence type="ECO:0000256" key="1">
    <source>
        <dbReference type="ARBA" id="ARBA00004141"/>
    </source>
</evidence>
<keyword evidence="6 13" id="KW-0812">Transmembrane</keyword>
<evidence type="ECO:0000256" key="11">
    <source>
        <dbReference type="ARBA" id="ARBA00023160"/>
    </source>
</evidence>
<evidence type="ECO:0000256" key="4">
    <source>
        <dbReference type="ARBA" id="ARBA00013122"/>
    </source>
</evidence>
<evidence type="ECO:0000256" key="2">
    <source>
        <dbReference type="ARBA" id="ARBA00005194"/>
    </source>
</evidence>
<keyword evidence="9 13" id="KW-0443">Lipid metabolism</keyword>
<evidence type="ECO:0000256" key="10">
    <source>
        <dbReference type="ARBA" id="ARBA00023136"/>
    </source>
</evidence>
<evidence type="ECO:0000256" key="9">
    <source>
        <dbReference type="ARBA" id="ARBA00023098"/>
    </source>
</evidence>
<dbReference type="InterPro" id="IPR007482">
    <property type="entry name" value="Tyr_Pase-like_PTPLA"/>
</dbReference>
<dbReference type="GO" id="GO:0030148">
    <property type="term" value="P:sphingolipid biosynthetic process"/>
    <property type="evidence" value="ECO:0007669"/>
    <property type="project" value="TreeGrafter"/>
</dbReference>
<comment type="similarity">
    <text evidence="3 13">Belongs to the very long-chain fatty acids dehydratase HACD family.</text>
</comment>
<dbReference type="AlphaFoldDB" id="A0A978VUL9"/>
<evidence type="ECO:0000256" key="8">
    <source>
        <dbReference type="ARBA" id="ARBA00022989"/>
    </source>
</evidence>
<comment type="caution">
    <text evidence="14">The sequence shown here is derived from an EMBL/GenBank/DDBJ whole genome shotgun (WGS) entry which is preliminary data.</text>
</comment>
<keyword evidence="12 13" id="KW-0456">Lyase</keyword>
<feature type="transmembrane region" description="Helical" evidence="13">
    <location>
        <begin position="261"/>
        <end position="281"/>
    </location>
</feature>
<evidence type="ECO:0000256" key="7">
    <source>
        <dbReference type="ARBA" id="ARBA00022832"/>
    </source>
</evidence>
<dbReference type="GO" id="GO:0030497">
    <property type="term" value="P:fatty acid elongation"/>
    <property type="evidence" value="ECO:0007669"/>
    <property type="project" value="TreeGrafter"/>
</dbReference>
<keyword evidence="13" id="KW-0256">Endoplasmic reticulum</keyword>
<evidence type="ECO:0000256" key="5">
    <source>
        <dbReference type="ARBA" id="ARBA00022516"/>
    </source>
</evidence>
<keyword evidence="7 13" id="KW-0276">Fatty acid metabolism</keyword>
<comment type="pathway">
    <text evidence="2 13">Lipid metabolism; fatty acid biosynthesis.</text>
</comment>
<dbReference type="GO" id="GO:0042761">
    <property type="term" value="P:very long-chain fatty acid biosynthetic process"/>
    <property type="evidence" value="ECO:0007669"/>
    <property type="project" value="TreeGrafter"/>
</dbReference>
<reference evidence="14" key="1">
    <citation type="journal article" date="2021" name="Front. Plant Sci.">
        <title>Chromosome-Scale Genome Assembly for Chinese Sour Jujube and Insights Into Its Genome Evolution and Domestication Signature.</title>
        <authorList>
            <person name="Shen L.-Y."/>
            <person name="Luo H."/>
            <person name="Wang X.-L."/>
            <person name="Wang X.-M."/>
            <person name="Qiu X.-J."/>
            <person name="Liu H."/>
            <person name="Zhou S.-S."/>
            <person name="Jia K.-H."/>
            <person name="Nie S."/>
            <person name="Bao Y.-T."/>
            <person name="Zhang R.-G."/>
            <person name="Yun Q.-Z."/>
            <person name="Chai Y.-H."/>
            <person name="Lu J.-Y."/>
            <person name="Li Y."/>
            <person name="Zhao S.-W."/>
            <person name="Mao J.-F."/>
            <person name="Jia S.-G."/>
            <person name="Mao Y.-M."/>
        </authorList>
    </citation>
    <scope>NUCLEOTIDE SEQUENCE</scope>
    <source>
        <strain evidence="14">AT0</strain>
        <tissue evidence="14">Leaf</tissue>
    </source>
</reference>
<evidence type="ECO:0000256" key="3">
    <source>
        <dbReference type="ARBA" id="ARBA00007811"/>
    </source>
</evidence>
<comment type="caution">
    <text evidence="13">Lacks conserved residue(s) required for the propagation of feature annotation.</text>
</comment>
<name>A0A978VUL9_ZIZJJ</name>
<keyword evidence="10 13" id="KW-0472">Membrane</keyword>
<comment type="function">
    <text evidence="13">Catalyzes the third of the four reactions of the long-chain fatty acids elongation cycle. This endoplasmic reticulum-bound enzymatic process, allows the addition of two carbons to the chain of long- and very long-chain fatty acids/VLCFAs per cycle. This enzyme catalyzes the dehydration of the 3-hydroxyacyl-CoA intermediate into trans-2,3-enoyl-CoA, within each cycle of fatty acid elongation. Thereby, it participates to the production of VLCFAs of different chain lengths that are involved in multiple biological processes as precursors of membrane lipids and lipid mediators.</text>
</comment>
<dbReference type="GO" id="GO:0005789">
    <property type="term" value="C:endoplasmic reticulum membrane"/>
    <property type="evidence" value="ECO:0007669"/>
    <property type="project" value="UniProtKB-SubCell"/>
</dbReference>
<evidence type="ECO:0000256" key="13">
    <source>
        <dbReference type="RuleBase" id="RU363109"/>
    </source>
</evidence>
<dbReference type="GO" id="GO:0102158">
    <property type="term" value="F:very-long-chain (3R)-3-hydroxyacyl-CoA dehydratase activity"/>
    <property type="evidence" value="ECO:0007669"/>
    <property type="project" value="UniProtKB-EC"/>
</dbReference>
<keyword evidence="8 13" id="KW-1133">Transmembrane helix</keyword>
<dbReference type="PANTHER" id="PTHR11035:SF35">
    <property type="entry name" value="VERY-LONG-CHAIN (3R)-3-HYDROXYACYL-COA DEHYDRATASE"/>
    <property type="match status" value="1"/>
</dbReference>
<dbReference type="Pfam" id="PF04387">
    <property type="entry name" value="PTPLA"/>
    <property type="match status" value="1"/>
</dbReference>
<dbReference type="EMBL" id="JAEACU010000002">
    <property type="protein sequence ID" value="KAH7542514.1"/>
    <property type="molecule type" value="Genomic_DNA"/>
</dbReference>